<dbReference type="GO" id="GO:0003678">
    <property type="term" value="F:DNA helicase activity"/>
    <property type="evidence" value="ECO:0007669"/>
    <property type="project" value="UniProtKB-EC"/>
</dbReference>
<organism evidence="14 15">
    <name type="scientific">Phanerochaete sordida</name>
    <dbReference type="NCBI Taxonomy" id="48140"/>
    <lineage>
        <taxon>Eukaryota</taxon>
        <taxon>Fungi</taxon>
        <taxon>Dikarya</taxon>
        <taxon>Basidiomycota</taxon>
        <taxon>Agaricomycotina</taxon>
        <taxon>Agaricomycetes</taxon>
        <taxon>Polyporales</taxon>
        <taxon>Phanerochaetaceae</taxon>
        <taxon>Phanerochaete</taxon>
    </lineage>
</organism>
<dbReference type="Pfam" id="PF13086">
    <property type="entry name" value="AAA_11"/>
    <property type="match status" value="2"/>
</dbReference>
<accession>A0A9P3LDP4</accession>
<keyword evidence="4" id="KW-0963">Cytoplasm</keyword>
<dbReference type="PANTHER" id="PTHR45418:SF1">
    <property type="entry name" value="CANCER_TESTIS ANTIGEN 55"/>
    <property type="match status" value="1"/>
</dbReference>
<keyword evidence="15" id="KW-1185">Reference proteome</keyword>
<dbReference type="GO" id="GO:0005737">
    <property type="term" value="C:cytoplasm"/>
    <property type="evidence" value="ECO:0007669"/>
    <property type="project" value="UniProtKB-SubCell"/>
</dbReference>
<dbReference type="GO" id="GO:0016787">
    <property type="term" value="F:hydrolase activity"/>
    <property type="evidence" value="ECO:0007669"/>
    <property type="project" value="UniProtKB-KW"/>
</dbReference>
<evidence type="ECO:0000256" key="4">
    <source>
        <dbReference type="ARBA" id="ARBA00022490"/>
    </source>
</evidence>
<dbReference type="SMART" id="SM00487">
    <property type="entry name" value="DEXDc"/>
    <property type="match status" value="1"/>
</dbReference>
<dbReference type="InterPro" id="IPR049080">
    <property type="entry name" value="MOV-10-like_beta-barrel"/>
</dbReference>
<keyword evidence="7 14" id="KW-0347">Helicase</keyword>
<evidence type="ECO:0000259" key="13">
    <source>
        <dbReference type="SMART" id="SM00487"/>
    </source>
</evidence>
<dbReference type="EMBL" id="BPQB01000015">
    <property type="protein sequence ID" value="GJE90147.1"/>
    <property type="molecule type" value="Genomic_DNA"/>
</dbReference>
<dbReference type="AlphaFoldDB" id="A0A9P3LDP4"/>
<dbReference type="Pfam" id="PF21634">
    <property type="entry name" value="MOV-10_beta-barrel"/>
    <property type="match status" value="1"/>
</dbReference>
<dbReference type="SUPFAM" id="SSF52540">
    <property type="entry name" value="P-loop containing nucleoside triphosphate hydrolases"/>
    <property type="match status" value="1"/>
</dbReference>
<dbReference type="OrthoDB" id="6513042at2759"/>
<dbReference type="InterPro" id="IPR041679">
    <property type="entry name" value="DNA2/NAM7-like_C"/>
</dbReference>
<protein>
    <recommendedName>
        <fullName evidence="3">RNA helicase</fullName>
        <ecNumber evidence="3">3.6.4.13</ecNumber>
    </recommendedName>
</protein>
<feature type="domain" description="Helicase ATP-binding" evidence="13">
    <location>
        <begin position="490"/>
        <end position="700"/>
    </location>
</feature>
<dbReference type="CDD" id="cd18038">
    <property type="entry name" value="DEXXQc_Helz-like"/>
    <property type="match status" value="1"/>
</dbReference>
<dbReference type="InterPro" id="IPR026122">
    <property type="entry name" value="MOV-10/SDE3_DEXXQ/H-box"/>
</dbReference>
<proteinExistence type="inferred from homology"/>
<feature type="compositionally biased region" description="Acidic residues" evidence="12">
    <location>
        <begin position="962"/>
        <end position="973"/>
    </location>
</feature>
<evidence type="ECO:0000256" key="8">
    <source>
        <dbReference type="ARBA" id="ARBA00022840"/>
    </source>
</evidence>
<dbReference type="GO" id="GO:0003723">
    <property type="term" value="F:RNA binding"/>
    <property type="evidence" value="ECO:0007669"/>
    <property type="project" value="InterPro"/>
</dbReference>
<evidence type="ECO:0000256" key="5">
    <source>
        <dbReference type="ARBA" id="ARBA00022741"/>
    </source>
</evidence>
<gene>
    <name evidence="14" type="ORF">PsYK624_062720</name>
</gene>
<evidence type="ECO:0000256" key="10">
    <source>
        <dbReference type="ARBA" id="ARBA00047984"/>
    </source>
</evidence>
<dbReference type="CDD" id="cd18808">
    <property type="entry name" value="SF1_C_Upf1"/>
    <property type="match status" value="1"/>
</dbReference>
<evidence type="ECO:0000256" key="9">
    <source>
        <dbReference type="ARBA" id="ARBA00023158"/>
    </source>
</evidence>
<name>A0A9P3LDP4_9APHY</name>
<keyword evidence="6" id="KW-0378">Hydrolase</keyword>
<dbReference type="PANTHER" id="PTHR45418">
    <property type="entry name" value="CANCER/TESTIS ANTIGEN 55"/>
    <property type="match status" value="1"/>
</dbReference>
<evidence type="ECO:0000256" key="6">
    <source>
        <dbReference type="ARBA" id="ARBA00022801"/>
    </source>
</evidence>
<dbReference type="GO" id="GO:0031047">
    <property type="term" value="P:regulatory ncRNA-mediated gene silencing"/>
    <property type="evidence" value="ECO:0007669"/>
    <property type="project" value="UniProtKB-KW"/>
</dbReference>
<dbReference type="Pfam" id="PF13087">
    <property type="entry name" value="AAA_12"/>
    <property type="match status" value="1"/>
</dbReference>
<dbReference type="InterPro" id="IPR041677">
    <property type="entry name" value="DNA2/NAM7_AAA_11"/>
</dbReference>
<reference evidence="14 15" key="1">
    <citation type="submission" date="2021-08" db="EMBL/GenBank/DDBJ databases">
        <title>Draft Genome Sequence of Phanerochaete sordida strain YK-624.</title>
        <authorList>
            <person name="Mori T."/>
            <person name="Dohra H."/>
            <person name="Suzuki T."/>
            <person name="Kawagishi H."/>
            <person name="Hirai H."/>
        </authorList>
    </citation>
    <scope>NUCLEOTIDE SEQUENCE [LARGE SCALE GENOMIC DNA]</scope>
    <source>
        <strain evidence="14 15">YK-624</strain>
    </source>
</reference>
<dbReference type="Gene3D" id="3.40.50.300">
    <property type="entry name" value="P-loop containing nucleotide triphosphate hydrolases"/>
    <property type="match status" value="2"/>
</dbReference>
<dbReference type="InterPro" id="IPR014001">
    <property type="entry name" value="Helicase_ATP-bd"/>
</dbReference>
<evidence type="ECO:0000256" key="12">
    <source>
        <dbReference type="SAM" id="MobiDB-lite"/>
    </source>
</evidence>
<evidence type="ECO:0000313" key="14">
    <source>
        <dbReference type="EMBL" id="GJE90147.1"/>
    </source>
</evidence>
<dbReference type="GO" id="GO:0005524">
    <property type="term" value="F:ATP binding"/>
    <property type="evidence" value="ECO:0007669"/>
    <property type="project" value="UniProtKB-KW"/>
</dbReference>
<keyword evidence="5" id="KW-0547">Nucleotide-binding</keyword>
<comment type="catalytic activity">
    <reaction evidence="11">
        <text>ATP + H2O = ADP + phosphate + H(+)</text>
        <dbReference type="Rhea" id="RHEA:13065"/>
        <dbReference type="ChEBI" id="CHEBI:15377"/>
        <dbReference type="ChEBI" id="CHEBI:15378"/>
        <dbReference type="ChEBI" id="CHEBI:30616"/>
        <dbReference type="ChEBI" id="CHEBI:43474"/>
        <dbReference type="ChEBI" id="CHEBI:456216"/>
        <dbReference type="EC" id="3.6.4.12"/>
    </reaction>
    <physiologicalReaction direction="left-to-right" evidence="11">
        <dbReference type="Rhea" id="RHEA:13066"/>
    </physiologicalReaction>
</comment>
<comment type="catalytic activity">
    <reaction evidence="10">
        <text>ATP + H2O = ADP + phosphate + H(+)</text>
        <dbReference type="Rhea" id="RHEA:13065"/>
        <dbReference type="ChEBI" id="CHEBI:15377"/>
        <dbReference type="ChEBI" id="CHEBI:15378"/>
        <dbReference type="ChEBI" id="CHEBI:30616"/>
        <dbReference type="ChEBI" id="CHEBI:43474"/>
        <dbReference type="ChEBI" id="CHEBI:456216"/>
        <dbReference type="EC" id="3.6.4.13"/>
    </reaction>
</comment>
<dbReference type="Proteomes" id="UP000703269">
    <property type="component" value="Unassembled WGS sequence"/>
</dbReference>
<evidence type="ECO:0000313" key="15">
    <source>
        <dbReference type="Proteomes" id="UP000703269"/>
    </source>
</evidence>
<evidence type="ECO:0000256" key="7">
    <source>
        <dbReference type="ARBA" id="ARBA00022806"/>
    </source>
</evidence>
<comment type="caution">
    <text evidence="14">The sequence shown here is derived from an EMBL/GenBank/DDBJ whole genome shotgun (WGS) entry which is preliminary data.</text>
</comment>
<dbReference type="EC" id="3.6.4.13" evidence="3"/>
<evidence type="ECO:0000256" key="11">
    <source>
        <dbReference type="ARBA" id="ARBA00048432"/>
    </source>
</evidence>
<evidence type="ECO:0000256" key="3">
    <source>
        <dbReference type="ARBA" id="ARBA00012552"/>
    </source>
</evidence>
<comment type="similarity">
    <text evidence="2">Belongs to the DNA2/NAM7 helicase family. SDE3 subfamily.</text>
</comment>
<feature type="compositionally biased region" description="Basic and acidic residues" evidence="12">
    <location>
        <begin position="974"/>
        <end position="984"/>
    </location>
</feature>
<dbReference type="InterPro" id="IPR027417">
    <property type="entry name" value="P-loop_NTPase"/>
</dbReference>
<evidence type="ECO:0000256" key="1">
    <source>
        <dbReference type="ARBA" id="ARBA00004496"/>
    </source>
</evidence>
<keyword evidence="9" id="KW-0943">RNA-mediated gene silencing</keyword>
<dbReference type="GO" id="GO:0032574">
    <property type="term" value="F:5'-3' RNA helicase activity"/>
    <property type="evidence" value="ECO:0007669"/>
    <property type="project" value="InterPro"/>
</dbReference>
<comment type="subcellular location">
    <subcellularLocation>
        <location evidence="1">Cytoplasm</location>
    </subcellularLocation>
</comment>
<sequence length="984" mass="109142">MVKFCKRMLETGGCTDTTCARRHDIFVCLDCGVTTLGEQAQKTHVNSNEHRRRVDGALKFVRCPCCQVICPGGHAAWTLHRQSHKHNNAARAQGVSADVVPADVVGDVPGYVLCDVCDAYVQQTQWERHPLTKAHQKKARFGGGVRSVMAEAAKDKLGITVSGDDLIDFGTLVIAQGQCWKEVNLDICCTSPISSISILPPSLSSQRSEHQASPFAFQIVAIRAQLTRGQTAAVVLTFAHEHLGVYSDRIELAFEDTTVGRKFLIARQMRATVAAPGYDELLPKVPFVPRKRSPRDHEAIVVSGDPPPAYTKVNYVVRLPTAPVMDQFRSSMMPATFKASTYGGHFKALVWAEEYQAELDIQDYDIENTNLTKRNNLYYLHVPGLAENRPSVLVGDGIFVQPVAPGMDRSKWYQGRVYIVAQLEVGMKFGSRFPAAPPTQPYRVRFTLNRIPYCRQHQALNTSFPLDRLLFPTDDHILPPNVDAPFSIRNRLIENNPPQVQAVTGVLGMPPGSPVFVLFGPPGTGKTVTIVEAILQLLSHAKKEARILACAPSNSAADIIAERLSSALGETELYRFYAPSRFASQVPDVLRRYTTSDPSGSFTLPPIAQLNAFRVIVSTCVSASFAHNIGMERGHFTHIFVDEAAQATEPEVMTAIKTMADARTNVVLSGDPKQLGPVIRSAVARRFGLDKSYLERVMERAGCTVVQLTQNFRSHPAILKFPSEQFYENTLQPCGDPAIIDSYVDSPILPNPKFPVIFHALAGEDAREASSPSYFNPLQVLQVKSYVEQLRSDHRFQIRDQDIAIIAPYRAQVLKIRASLRGIADDVKVGSVEELQGQERRVIILSTVRSSRELVDYDLRHTLGFLENPRRMNVAITRAQALLIVIGDPDVLSLDPRWRKFMNYVFNEHGWRGDAPAWDTHEPVDDGREYDVEIREAAAADVNDLRQRMLGLEGEGLSGEDGSGDDSDSEQSADVDRPWRAEVE</sequence>
<evidence type="ECO:0000256" key="2">
    <source>
        <dbReference type="ARBA" id="ARBA00005601"/>
    </source>
</evidence>
<keyword evidence="8" id="KW-0067">ATP-binding</keyword>
<feature type="region of interest" description="Disordered" evidence="12">
    <location>
        <begin position="950"/>
        <end position="984"/>
    </location>
</feature>
<dbReference type="InterPro" id="IPR047187">
    <property type="entry name" value="SF1_C_Upf1"/>
</dbReference>